<dbReference type="AlphaFoldDB" id="A0A875RVD6"/>
<evidence type="ECO:0000313" key="2">
    <source>
        <dbReference type="EMBL" id="QPG75447.1"/>
    </source>
</evidence>
<dbReference type="OrthoDB" id="5361617at2759"/>
<feature type="region of interest" description="Disordered" evidence="1">
    <location>
        <begin position="294"/>
        <end position="320"/>
    </location>
</feature>
<feature type="region of interest" description="Disordered" evidence="1">
    <location>
        <begin position="83"/>
        <end position="116"/>
    </location>
</feature>
<feature type="compositionally biased region" description="Polar residues" evidence="1">
    <location>
        <begin position="85"/>
        <end position="98"/>
    </location>
</feature>
<name>A0A875RVD6_EENNA</name>
<protein>
    <submittedName>
        <fullName evidence="2">Uncharacterized protein</fullName>
    </submittedName>
</protein>
<accession>A0A875RVD6</accession>
<evidence type="ECO:0000313" key="3">
    <source>
        <dbReference type="Proteomes" id="UP000662931"/>
    </source>
</evidence>
<dbReference type="GeneID" id="62196203"/>
<organism evidence="2 3">
    <name type="scientific">Eeniella nana</name>
    <name type="common">Yeast</name>
    <name type="synonym">Brettanomyces nanus</name>
    <dbReference type="NCBI Taxonomy" id="13502"/>
    <lineage>
        <taxon>Eukaryota</taxon>
        <taxon>Fungi</taxon>
        <taxon>Dikarya</taxon>
        <taxon>Ascomycota</taxon>
        <taxon>Saccharomycotina</taxon>
        <taxon>Pichiomycetes</taxon>
        <taxon>Pichiales</taxon>
        <taxon>Pichiaceae</taxon>
        <taxon>Brettanomyces</taxon>
    </lineage>
</organism>
<dbReference type="EMBL" id="CP064814">
    <property type="protein sequence ID" value="QPG75447.1"/>
    <property type="molecule type" value="Genomic_DNA"/>
</dbReference>
<reference evidence="2" key="1">
    <citation type="submission" date="2020-10" db="EMBL/GenBank/DDBJ databases">
        <authorList>
            <person name="Roach M.J.R."/>
        </authorList>
    </citation>
    <scope>NUCLEOTIDE SEQUENCE</scope>
    <source>
        <strain evidence="2">CBS 1945</strain>
    </source>
</reference>
<evidence type="ECO:0000256" key="1">
    <source>
        <dbReference type="SAM" id="MobiDB-lite"/>
    </source>
</evidence>
<dbReference type="Proteomes" id="UP000662931">
    <property type="component" value="Chromosome 3"/>
</dbReference>
<dbReference type="KEGG" id="bnn:FOA43_002802"/>
<feature type="compositionally biased region" description="Low complexity" evidence="1">
    <location>
        <begin position="298"/>
        <end position="311"/>
    </location>
</feature>
<dbReference type="RefSeq" id="XP_038779012.1">
    <property type="nucleotide sequence ID" value="XM_038923084.1"/>
</dbReference>
<keyword evidence="3" id="KW-1185">Reference proteome</keyword>
<gene>
    <name evidence="2" type="ORF">FOA43_002802</name>
</gene>
<proteinExistence type="predicted"/>
<sequence length="356" mass="40372">MDAEEDALHFIVDPSALVYGGIGRIKEWVKNDKYYPPIVYYIPHYTLLELDFLKKTFNPLIAKNARESIRFFDSSISGFELPESSEFTEPSDSLVANESSDDDMSSPSSSSSDLLDDISDISDFESYNKRKEDLLTEHSAKEGVIHKPKQPKSQFILEPPEAAGPGWKKTSEYRMRTPLCSEFATGSGSARETVGVFGNRLLFANIKKGGVDNYRSKESGYADNGEEKAIIPKRLKLLIRSAIQKQFIDRKKNSSVKDINWTVLCEDETTCTWLKCFGLPMMTLNEADSKLNEWKQKTTSPHASTSKSSSSFRYVPPHRVKESLNSTRHLCEDGVYRENFKETKYAPRGRGELWKP</sequence>